<keyword evidence="1" id="KW-1133">Transmembrane helix</keyword>
<feature type="transmembrane region" description="Helical" evidence="1">
    <location>
        <begin position="126"/>
        <end position="144"/>
    </location>
</feature>
<keyword evidence="1" id="KW-0812">Transmembrane</keyword>
<feature type="transmembrane region" description="Helical" evidence="1">
    <location>
        <begin position="184"/>
        <end position="205"/>
    </location>
</feature>
<feature type="transmembrane region" description="Helical" evidence="1">
    <location>
        <begin position="150"/>
        <end position="172"/>
    </location>
</feature>
<accession>A0ABD3R6Z6</accession>
<dbReference type="Proteomes" id="UP001530377">
    <property type="component" value="Unassembled WGS sequence"/>
</dbReference>
<sequence>MSTIEPLMHDAEDQAADIEVIEEQAVETAPSTPSTTVDETTKTRLNFKNGFNLIAYILNITLVYGVGNAGWLGTPDNGELSRKYQTIVTPASTAFSIWAVIFLAQGAWAVLQLLPRFRAHPMVQDGASYWYLSVAAMQIGWTFAFAYEVILLSLAFILLILLSLYGILYSQYNAKSDGSLSEFWILRFPFAVHAGWITAASALNVNVQVVAMEQPAYVQLAVAIVSLAALHAVSVWVLFVISRPNWTIACVLTWAFGWIYHELNINSDRIVDTFSADTIVGVKYAALAVAIIIPSQIVVRLALLIRPYYNPYIQTTRDNFEVLSSMHRSILDATNTLVRAIEEHPFVTPPPPAEKDFGEQIVALYKRLKTARDTGMEASALRYERLIADLEARDEVLTRAQFLNTYFA</sequence>
<dbReference type="PANTHER" id="PTHR33802:SF2">
    <property type="entry name" value="EF-HAND DOMAIN-CONTAINING PROTEIN"/>
    <property type="match status" value="1"/>
</dbReference>
<keyword evidence="3" id="KW-1185">Reference proteome</keyword>
<dbReference type="EMBL" id="JALLPB020000470">
    <property type="protein sequence ID" value="KAL3808780.1"/>
    <property type="molecule type" value="Genomic_DNA"/>
</dbReference>
<feature type="transmembrane region" description="Helical" evidence="1">
    <location>
        <begin position="281"/>
        <end position="303"/>
    </location>
</feature>
<comment type="caution">
    <text evidence="2">The sequence shown here is derived from an EMBL/GenBank/DDBJ whole genome shotgun (WGS) entry which is preliminary data.</text>
</comment>
<name>A0ABD3R6Z6_9STRA</name>
<dbReference type="AlphaFoldDB" id="A0ABD3R6Z6"/>
<keyword evidence="1" id="KW-0472">Membrane</keyword>
<feature type="transmembrane region" description="Helical" evidence="1">
    <location>
        <begin position="246"/>
        <end position="261"/>
    </location>
</feature>
<organism evidence="2 3">
    <name type="scientific">Cyclostephanos tholiformis</name>
    <dbReference type="NCBI Taxonomy" id="382380"/>
    <lineage>
        <taxon>Eukaryota</taxon>
        <taxon>Sar</taxon>
        <taxon>Stramenopiles</taxon>
        <taxon>Ochrophyta</taxon>
        <taxon>Bacillariophyta</taxon>
        <taxon>Coscinodiscophyceae</taxon>
        <taxon>Thalassiosirophycidae</taxon>
        <taxon>Stephanodiscales</taxon>
        <taxon>Stephanodiscaceae</taxon>
        <taxon>Cyclostephanos</taxon>
    </lineage>
</organism>
<protein>
    <submittedName>
        <fullName evidence="2">Uncharacterized protein</fullName>
    </submittedName>
</protein>
<reference evidence="2 3" key="1">
    <citation type="submission" date="2024-10" db="EMBL/GenBank/DDBJ databases">
        <title>Updated reference genomes for cyclostephanoid diatoms.</title>
        <authorList>
            <person name="Roberts W.R."/>
            <person name="Alverson A.J."/>
        </authorList>
    </citation>
    <scope>NUCLEOTIDE SEQUENCE [LARGE SCALE GENOMIC DNA]</scope>
    <source>
        <strain evidence="2 3">AJA228-03</strain>
    </source>
</reference>
<evidence type="ECO:0000256" key="1">
    <source>
        <dbReference type="SAM" id="Phobius"/>
    </source>
</evidence>
<feature type="transmembrane region" description="Helical" evidence="1">
    <location>
        <begin position="217"/>
        <end position="239"/>
    </location>
</feature>
<feature type="transmembrane region" description="Helical" evidence="1">
    <location>
        <begin position="53"/>
        <end position="73"/>
    </location>
</feature>
<evidence type="ECO:0000313" key="2">
    <source>
        <dbReference type="EMBL" id="KAL3808780.1"/>
    </source>
</evidence>
<proteinExistence type="predicted"/>
<feature type="transmembrane region" description="Helical" evidence="1">
    <location>
        <begin position="93"/>
        <end position="114"/>
    </location>
</feature>
<evidence type="ECO:0000313" key="3">
    <source>
        <dbReference type="Proteomes" id="UP001530377"/>
    </source>
</evidence>
<dbReference type="PANTHER" id="PTHR33802">
    <property type="entry name" value="SI:CH211-161H7.5-RELATED"/>
    <property type="match status" value="1"/>
</dbReference>
<gene>
    <name evidence="2" type="ORF">ACHAXA_011403</name>
</gene>